<organism evidence="2 3">
    <name type="scientific">Myxozyma melibiosi</name>
    <dbReference type="NCBI Taxonomy" id="54550"/>
    <lineage>
        <taxon>Eukaryota</taxon>
        <taxon>Fungi</taxon>
        <taxon>Dikarya</taxon>
        <taxon>Ascomycota</taxon>
        <taxon>Saccharomycotina</taxon>
        <taxon>Lipomycetes</taxon>
        <taxon>Lipomycetales</taxon>
        <taxon>Lipomycetaceae</taxon>
        <taxon>Myxozyma</taxon>
    </lineage>
</organism>
<dbReference type="RefSeq" id="XP_064768019.1">
    <property type="nucleotide sequence ID" value="XM_064912661.1"/>
</dbReference>
<reference evidence="2 3" key="1">
    <citation type="submission" date="2024-03" db="EMBL/GenBank/DDBJ databases">
        <title>Genome-scale model development and genomic sequencing of the oleaginous clade Lipomyces.</title>
        <authorList>
            <consortium name="Lawrence Berkeley National Laboratory"/>
            <person name="Czajka J.J."/>
            <person name="Han Y."/>
            <person name="Kim J."/>
            <person name="Mondo S.J."/>
            <person name="Hofstad B.A."/>
            <person name="Robles A."/>
            <person name="Haridas S."/>
            <person name="Riley R."/>
            <person name="LaButti K."/>
            <person name="Pangilinan J."/>
            <person name="Andreopoulos W."/>
            <person name="Lipzen A."/>
            <person name="Yan J."/>
            <person name="Wang M."/>
            <person name="Ng V."/>
            <person name="Grigoriev I.V."/>
            <person name="Spatafora J.W."/>
            <person name="Magnuson J.K."/>
            <person name="Baker S.E."/>
            <person name="Pomraning K.R."/>
        </authorList>
    </citation>
    <scope>NUCLEOTIDE SEQUENCE [LARGE SCALE GENOMIC DNA]</scope>
    <source>
        <strain evidence="2 3">Phaff 52-87</strain>
    </source>
</reference>
<protein>
    <submittedName>
        <fullName evidence="2">Uncharacterized protein</fullName>
    </submittedName>
</protein>
<dbReference type="GeneID" id="90038173"/>
<gene>
    <name evidence="2" type="ORF">BZA70DRAFT_278796</name>
</gene>
<evidence type="ECO:0000313" key="3">
    <source>
        <dbReference type="Proteomes" id="UP001498771"/>
    </source>
</evidence>
<keyword evidence="3" id="KW-1185">Reference proteome</keyword>
<dbReference type="Proteomes" id="UP001498771">
    <property type="component" value="Unassembled WGS sequence"/>
</dbReference>
<name>A0ABR1F579_9ASCO</name>
<dbReference type="EMBL" id="JBBJBU010000006">
    <property type="protein sequence ID" value="KAK7204986.1"/>
    <property type="molecule type" value="Genomic_DNA"/>
</dbReference>
<evidence type="ECO:0000313" key="2">
    <source>
        <dbReference type="EMBL" id="KAK7204986.1"/>
    </source>
</evidence>
<comment type="caution">
    <text evidence="2">The sequence shown here is derived from an EMBL/GenBank/DDBJ whole genome shotgun (WGS) entry which is preliminary data.</text>
</comment>
<feature type="region of interest" description="Disordered" evidence="1">
    <location>
        <begin position="561"/>
        <end position="600"/>
    </location>
</feature>
<feature type="region of interest" description="Disordered" evidence="1">
    <location>
        <begin position="373"/>
        <end position="437"/>
    </location>
</feature>
<proteinExistence type="predicted"/>
<evidence type="ECO:0000256" key="1">
    <source>
        <dbReference type="SAM" id="MobiDB-lite"/>
    </source>
</evidence>
<accession>A0ABR1F579</accession>
<sequence length="600" mass="64697">MADLDVNAPAPELASTSSLKRKFASYGAPTKAGGSLLQQFITVLEAEDPDGVILSTKIIPRPAIPSSSVRQAPKRTRASEAAAAAAAIAAAVAASSTDNIKEEKPTTETVSILEKLRLGGYRPTEDSTGADAVVDESEAIQDLRDDLKLAAQRVIATLAPSSEMYQRIDRFFYYAESLFARCIRPAGKEIEALVEASAAADAANAAAKAAAAASVGEDGLASAAATTTTIDERGEDKEVLYMVSQHGPLFSSLSKKSRIDPREFEVPAFFNTTKIVPLRPGTATNRRLGMLSPSPYHALTGSAPAVAAKLRPLLSDFTHPVNEPLPTARWIKYDAYSSFAPTKDEVQTIVSGETAAMVWYDRYARKIRRRQEVAKKRAESSVPETPAEAGAGESKGESETATATASEAVEKDGESETVGESGESGEKNEGEDDNSAIDPELIKDWLESESSREYDNVTLTTIASWLERLQELQIERFKQPPPAAPLVIPGHVYQNPQQMMQMQLQQAQQQQFYIEGPAVSQEEKELVRKVQYALSEMVSQLPPYLVADSVSRWIPTLAKSTVGSLPPDASAEMAGLMPAGQQQQQQQQQSPAGGSGRRRR</sequence>